<sequence>MDKTIRIALIPGDGVGPEVMAEAVPCLAWARSRGRNLETLPLPYGADHFLRTGETLPGTAFAELRDGCDAILFGAVGDPRVPDGRHAEEILLRLRQGLDLTVNFRPCKPRVPRSGPALDIEVFRENTEGPYCLQGSTEPGRAIDLAVHTEPAVRRLLEAAFDHARARGCTLTLAHKANVLKHGHGLWMRVFQDLQRTFPEVPAKGMHADALLCALVQDPSPFGVIAADNYLGDLISDLTAAFVGGMGVAPSLSWAPHRPHRCSALAEPVHGSAPDLAGQGLANPVGMLLSTALLFRHLGWEPEAGALEAAVAEALEAGARTRDLGGNLGTVAMGAAIRDRLPQ</sequence>
<gene>
    <name evidence="8" type="primary">leuB_1</name>
    <name evidence="8" type="ORF">GETHOR_11070</name>
</gene>
<keyword evidence="9" id="KW-1185">Reference proteome</keyword>
<keyword evidence="3" id="KW-0479">Metal-binding</keyword>
<evidence type="ECO:0000313" key="9">
    <source>
        <dbReference type="Proteomes" id="UP001242010"/>
    </source>
</evidence>
<name>A0ABN6UW43_9BACT</name>
<evidence type="ECO:0000256" key="4">
    <source>
        <dbReference type="ARBA" id="ARBA00023002"/>
    </source>
</evidence>
<keyword evidence="5" id="KW-0520">NAD</keyword>
<dbReference type="InterPro" id="IPR024084">
    <property type="entry name" value="IsoPropMal-DH-like_dom"/>
</dbReference>
<comment type="cofactor">
    <cofactor evidence="1">
        <name>Mn(2+)</name>
        <dbReference type="ChEBI" id="CHEBI:29035"/>
    </cofactor>
</comment>
<evidence type="ECO:0000256" key="3">
    <source>
        <dbReference type="ARBA" id="ARBA00022723"/>
    </source>
</evidence>
<dbReference type="Gene3D" id="3.40.718.10">
    <property type="entry name" value="Isopropylmalate Dehydrogenase"/>
    <property type="match status" value="1"/>
</dbReference>
<keyword evidence="6" id="KW-0464">Manganese</keyword>
<dbReference type="RefSeq" id="WP_286355637.1">
    <property type="nucleotide sequence ID" value="NZ_AP027079.1"/>
</dbReference>
<dbReference type="PANTHER" id="PTHR43275">
    <property type="entry name" value="D-MALATE DEHYDROGENASE [DECARBOXYLATING]"/>
    <property type="match status" value="1"/>
</dbReference>
<dbReference type="Pfam" id="PF00180">
    <property type="entry name" value="Iso_dh"/>
    <property type="match status" value="1"/>
</dbReference>
<proteinExistence type="predicted"/>
<accession>A0ABN6UW43</accession>
<feature type="domain" description="Isopropylmalate dehydrogenase-like" evidence="7">
    <location>
        <begin position="6"/>
        <end position="337"/>
    </location>
</feature>
<evidence type="ECO:0000256" key="5">
    <source>
        <dbReference type="ARBA" id="ARBA00023027"/>
    </source>
</evidence>
<reference evidence="9" key="1">
    <citation type="journal article" date="2023" name="Int. J. Syst. Evol. Microbiol.">
        <title>Mesoterricola silvestris gen. nov., sp. nov., Mesoterricola sediminis sp. nov., Geothrix oryzae sp. nov., Geothrix edaphica sp. nov., Geothrix rubra sp. nov., and Geothrix limicola sp. nov., six novel members of Acidobacteriota isolated from soils.</title>
        <authorList>
            <person name="Itoh H."/>
            <person name="Sugisawa Y."/>
            <person name="Mise K."/>
            <person name="Xu Z."/>
            <person name="Kuniyasu M."/>
            <person name="Ushijima N."/>
            <person name="Kawano K."/>
            <person name="Kobayashi E."/>
            <person name="Shiratori Y."/>
            <person name="Masuda Y."/>
            <person name="Senoo K."/>
        </authorList>
    </citation>
    <scope>NUCLEOTIDE SEQUENCE [LARGE SCALE GENOMIC DNA]</scope>
    <source>
        <strain evidence="9">Red222</strain>
    </source>
</reference>
<dbReference type="SMART" id="SM01329">
    <property type="entry name" value="Iso_dh"/>
    <property type="match status" value="1"/>
</dbReference>
<evidence type="ECO:0000259" key="7">
    <source>
        <dbReference type="SMART" id="SM01329"/>
    </source>
</evidence>
<dbReference type="SUPFAM" id="SSF53659">
    <property type="entry name" value="Isocitrate/Isopropylmalate dehydrogenase-like"/>
    <property type="match status" value="1"/>
</dbReference>
<evidence type="ECO:0000256" key="1">
    <source>
        <dbReference type="ARBA" id="ARBA00001936"/>
    </source>
</evidence>
<comment type="cofactor">
    <cofactor evidence="2">
        <name>Mg(2+)</name>
        <dbReference type="ChEBI" id="CHEBI:18420"/>
    </cofactor>
</comment>
<evidence type="ECO:0000313" key="8">
    <source>
        <dbReference type="EMBL" id="BDU69006.1"/>
    </source>
</evidence>
<keyword evidence="4" id="KW-0560">Oxidoreductase</keyword>
<protein>
    <submittedName>
        <fullName evidence="8">3-isopropylmalate dehydrogenase</fullName>
    </submittedName>
</protein>
<organism evidence="8 9">
    <name type="scientific">Geothrix oryzae</name>
    <dbReference type="NCBI Taxonomy" id="2927975"/>
    <lineage>
        <taxon>Bacteria</taxon>
        <taxon>Pseudomonadati</taxon>
        <taxon>Acidobacteriota</taxon>
        <taxon>Holophagae</taxon>
        <taxon>Holophagales</taxon>
        <taxon>Holophagaceae</taxon>
        <taxon>Geothrix</taxon>
    </lineage>
</organism>
<dbReference type="Proteomes" id="UP001242010">
    <property type="component" value="Chromosome"/>
</dbReference>
<evidence type="ECO:0000256" key="2">
    <source>
        <dbReference type="ARBA" id="ARBA00001946"/>
    </source>
</evidence>
<evidence type="ECO:0000256" key="6">
    <source>
        <dbReference type="ARBA" id="ARBA00023211"/>
    </source>
</evidence>
<dbReference type="InterPro" id="IPR050501">
    <property type="entry name" value="ICDH/IPMDH"/>
</dbReference>
<dbReference type="EMBL" id="AP027079">
    <property type="protein sequence ID" value="BDU69006.1"/>
    <property type="molecule type" value="Genomic_DNA"/>
</dbReference>
<dbReference type="PANTHER" id="PTHR43275:SF1">
    <property type="entry name" value="D-MALATE DEHYDROGENASE [DECARBOXYLATING]"/>
    <property type="match status" value="1"/>
</dbReference>